<evidence type="ECO:0008006" key="3">
    <source>
        <dbReference type="Google" id="ProtNLM"/>
    </source>
</evidence>
<proteinExistence type="predicted"/>
<reference evidence="1 2" key="1">
    <citation type="submission" date="2019-05" db="EMBL/GenBank/DDBJ databases">
        <title>Ruegeria sp. nov., isolated from tidal flat.</title>
        <authorList>
            <person name="Kim W."/>
        </authorList>
    </citation>
    <scope>NUCLEOTIDE SEQUENCE [LARGE SCALE GENOMIC DNA]</scope>
    <source>
        <strain evidence="1 2">CAU 1488</strain>
    </source>
</reference>
<sequence>MMNFGNILTIGGTLGCALGIGYLMQNGASGPASLDSASVDVASASLEVTDVEVTVLTDLRDITLTSSLAPEPEQKGAIDVSKRIPPQLPGPADRANCRVSATATAAPMASADLSVSAPCHKNQRVTVHHSGLAFTETTDPEGRLDITIPALTESAVFVVALDDGNGAVAATRVQDLGAYDRIALQWAGDAGFQIHALEFGASYGEDGHVWADAGASGMGRVTHLGRNDVPASQVAEVYSFPSDKARKSGSVALTLEAEVTASNCGRDISAQSLELRGNSALRLRDLTLAMPDCGETGEFLVLNNLVQDLKIAAK</sequence>
<evidence type="ECO:0000313" key="1">
    <source>
        <dbReference type="EMBL" id="TMV07147.1"/>
    </source>
</evidence>
<name>A0ABY2WXF9_9RHOB</name>
<dbReference type="EMBL" id="VCPD01000004">
    <property type="protein sequence ID" value="TMV07147.1"/>
    <property type="molecule type" value="Genomic_DNA"/>
</dbReference>
<gene>
    <name evidence="1" type="ORF">FGK63_13655</name>
</gene>
<organism evidence="1 2">
    <name type="scientific">Ruegeria sediminis</name>
    <dbReference type="NCBI Taxonomy" id="2583820"/>
    <lineage>
        <taxon>Bacteria</taxon>
        <taxon>Pseudomonadati</taxon>
        <taxon>Pseudomonadota</taxon>
        <taxon>Alphaproteobacteria</taxon>
        <taxon>Rhodobacterales</taxon>
        <taxon>Roseobacteraceae</taxon>
        <taxon>Ruegeria</taxon>
    </lineage>
</organism>
<comment type="caution">
    <text evidence="1">The sequence shown here is derived from an EMBL/GenBank/DDBJ whole genome shotgun (WGS) entry which is preliminary data.</text>
</comment>
<dbReference type="Proteomes" id="UP001193035">
    <property type="component" value="Unassembled WGS sequence"/>
</dbReference>
<protein>
    <recommendedName>
        <fullName evidence="3">Translocase</fullName>
    </recommendedName>
</protein>
<keyword evidence="2" id="KW-1185">Reference proteome</keyword>
<accession>A0ABY2WXF9</accession>
<evidence type="ECO:0000313" key="2">
    <source>
        <dbReference type="Proteomes" id="UP001193035"/>
    </source>
</evidence>